<gene>
    <name evidence="2" type="ORF">TGDOM2_254060</name>
</gene>
<dbReference type="Proteomes" id="UP000028837">
    <property type="component" value="Unassembled WGS sequence"/>
</dbReference>
<reference evidence="2 3" key="1">
    <citation type="submission" date="2014-02" db="EMBL/GenBank/DDBJ databases">
        <authorList>
            <person name="Sibley D."/>
            <person name="Venepally P."/>
            <person name="Karamycheva S."/>
            <person name="Hadjithomas M."/>
            <person name="Khan A."/>
            <person name="Brunk B."/>
            <person name="Roos D."/>
            <person name="Caler E."/>
            <person name="Lorenzi H."/>
        </authorList>
    </citation>
    <scope>NUCLEOTIDE SEQUENCE [LARGE SCALE GENOMIC DNA]</scope>
    <source>
        <strain evidence="2 3">GAB2-2007-GAL-DOM2</strain>
    </source>
</reference>
<name>A0A086JTQ1_TOXGO</name>
<dbReference type="InterPro" id="IPR036755">
    <property type="entry name" value="SRS_dom_sf"/>
</dbReference>
<dbReference type="EMBL" id="AHZU02001161">
    <property type="protein sequence ID" value="KFG35519.1"/>
    <property type="molecule type" value="Genomic_DNA"/>
</dbReference>
<sequence length="376" mass="40848">MQVSNCRSHRRFERVFQRPENELKRQASRVKRASLRFLCLPLSILLIAALLQPQGSVGADSATDHPTCSAADKPVIVSITEPRATETDENGYVTFRCGEGASLIPTKNAEGAFTEFCKDSECARTASLSNNKLTLQEDSEAKTDAQLSTAKGPLYKLSASKLPDKPFTAFFICETNAKAAPPSRAPTGSRCKVQVSIYGKEKLVLDSKVMCNGKDVEQVSLRIDKAPAETDFLCGKGGVLSPNILDQVFQLVDGQTKEVSLHSLVSGAVLAERRSSIAGDSEVLPAYTLFVSKLPEDKPKQLMYTCSSKQETQPERETLAVHEPPKAQTKPCNVVIEIAHNADPEESSGEPRKYLASAVTLFFFTFALLATSASLV</sequence>
<feature type="domain" description="SRS" evidence="1">
    <location>
        <begin position="79"/>
        <end position="197"/>
    </location>
</feature>
<feature type="domain" description="SRS" evidence="1">
    <location>
        <begin position="209"/>
        <end position="338"/>
    </location>
</feature>
<protein>
    <submittedName>
        <fullName evidence="2">SAG-related sequence SRS14A</fullName>
    </submittedName>
</protein>
<evidence type="ECO:0000313" key="3">
    <source>
        <dbReference type="Proteomes" id="UP000028837"/>
    </source>
</evidence>
<dbReference type="Gene3D" id="2.60.40.1320">
    <property type="entry name" value="SRS domain"/>
    <property type="match status" value="2"/>
</dbReference>
<dbReference type="VEuPathDB" id="ToxoDB:TGDOM2_254060"/>
<dbReference type="OrthoDB" id="331115at2759"/>
<proteinExistence type="predicted"/>
<dbReference type="InterPro" id="IPR007226">
    <property type="entry name" value="SRS_dom"/>
</dbReference>
<evidence type="ECO:0000259" key="1">
    <source>
        <dbReference type="Pfam" id="PF04092"/>
    </source>
</evidence>
<dbReference type="AlphaFoldDB" id="A0A086JTQ1"/>
<organism evidence="2 3">
    <name type="scientific">Toxoplasma gondii GAB2-2007-GAL-DOM2</name>
    <dbReference type="NCBI Taxonomy" id="1130820"/>
    <lineage>
        <taxon>Eukaryota</taxon>
        <taxon>Sar</taxon>
        <taxon>Alveolata</taxon>
        <taxon>Apicomplexa</taxon>
        <taxon>Conoidasida</taxon>
        <taxon>Coccidia</taxon>
        <taxon>Eucoccidiorida</taxon>
        <taxon>Eimeriorina</taxon>
        <taxon>Sarcocystidae</taxon>
        <taxon>Toxoplasma</taxon>
    </lineage>
</organism>
<comment type="caution">
    <text evidence="2">The sequence shown here is derived from an EMBL/GenBank/DDBJ whole genome shotgun (WGS) entry which is preliminary data.</text>
</comment>
<evidence type="ECO:0000313" key="2">
    <source>
        <dbReference type="EMBL" id="KFG35519.1"/>
    </source>
</evidence>
<accession>A0A086JTQ1</accession>
<dbReference type="GO" id="GO:0016020">
    <property type="term" value="C:membrane"/>
    <property type="evidence" value="ECO:0007669"/>
    <property type="project" value="InterPro"/>
</dbReference>
<dbReference type="SUPFAM" id="SSF74877">
    <property type="entry name" value="Major surface antigen p30, SAG1"/>
    <property type="match status" value="1"/>
</dbReference>
<dbReference type="Pfam" id="PF04092">
    <property type="entry name" value="SAG"/>
    <property type="match status" value="2"/>
</dbReference>